<feature type="region of interest" description="Disordered" evidence="1">
    <location>
        <begin position="309"/>
        <end position="330"/>
    </location>
</feature>
<proteinExistence type="predicted"/>
<sequence length="584" mass="66331">MGDKEKRKNTSIKGGTCKTCARVIIINFFLNMSPEQPDNLREKSKQELEAELAQLEAELVGSVPPEEVEKLQVPVEPQRNETSNPMDGVPVENRKESERLTAEIVELKRKIEEKKAEIGRLESTKPIDGKGAKKARKELGVLQRGKKKLMQERNRLGWGGEKKEPEQAQETQKPKESETVAPATQSGEGEAKGEIPEPAPGGRKITEEQERALLDRDFDPTTLAGLSADEADRQIADFDRKYGAAPAGGSRETEPAAKIEDKTTPAEKTEAKRAAAIAGLREVIANAQRKLEENRIERARLRERLQEIEEGGRREEADSPERERRETIEQDKKRNPFKYFLIDKMSDEVFKIIFGKGKGEVSLEEINRILGESGREVTYWNFNIISPETYNAVHHSSNGFSLQIQNPGEVTEEKEGKRVTMIDDPKAKYKLVSPDGTSEGNAPTYQEGYTLMEQKAGDYQARQIDEFDSEAELKELETIPTKEEKIRFLERKRKERIMNLKEVKRWIQIATEGTKSEHEGRRERSARELETLNSSPVKFFLDEVEFFKKNTSDNARESEAWYQTVVDEINVINARYDALIANLG</sequence>
<organism evidence="2 3">
    <name type="scientific">Candidatus Staskawiczbacteria bacterium RIFCSPLOWO2_01_FULL_38_12b</name>
    <dbReference type="NCBI Taxonomy" id="1802214"/>
    <lineage>
        <taxon>Bacteria</taxon>
        <taxon>Candidatus Staskawicziibacteriota</taxon>
    </lineage>
</organism>
<feature type="compositionally biased region" description="Basic and acidic residues" evidence="1">
    <location>
        <begin position="251"/>
        <end position="272"/>
    </location>
</feature>
<feature type="compositionally biased region" description="Basic and acidic residues" evidence="1">
    <location>
        <begin position="149"/>
        <end position="178"/>
    </location>
</feature>
<feature type="region of interest" description="Disordered" evidence="1">
    <location>
        <begin position="115"/>
        <end position="272"/>
    </location>
</feature>
<dbReference type="AlphaFoldDB" id="A0A1G2IF68"/>
<accession>A0A1G2IF68</accession>
<dbReference type="EMBL" id="MHPA01000013">
    <property type="protein sequence ID" value="OGZ73406.1"/>
    <property type="molecule type" value="Genomic_DNA"/>
</dbReference>
<feature type="compositionally biased region" description="Basic and acidic residues" evidence="1">
    <location>
        <begin position="230"/>
        <end position="242"/>
    </location>
</feature>
<evidence type="ECO:0000313" key="2">
    <source>
        <dbReference type="EMBL" id="OGZ73406.1"/>
    </source>
</evidence>
<dbReference type="Proteomes" id="UP000176774">
    <property type="component" value="Unassembled WGS sequence"/>
</dbReference>
<feature type="region of interest" description="Disordered" evidence="1">
    <location>
        <begin position="72"/>
        <end position="97"/>
    </location>
</feature>
<reference evidence="2 3" key="1">
    <citation type="journal article" date="2016" name="Nat. Commun.">
        <title>Thousands of microbial genomes shed light on interconnected biogeochemical processes in an aquifer system.</title>
        <authorList>
            <person name="Anantharaman K."/>
            <person name="Brown C.T."/>
            <person name="Hug L.A."/>
            <person name="Sharon I."/>
            <person name="Castelle C.J."/>
            <person name="Probst A.J."/>
            <person name="Thomas B.C."/>
            <person name="Singh A."/>
            <person name="Wilkins M.J."/>
            <person name="Karaoz U."/>
            <person name="Brodie E.L."/>
            <person name="Williams K.H."/>
            <person name="Hubbard S.S."/>
            <person name="Banfield J.F."/>
        </authorList>
    </citation>
    <scope>NUCLEOTIDE SEQUENCE [LARGE SCALE GENOMIC DNA]</scope>
</reference>
<protein>
    <submittedName>
        <fullName evidence="2">Uncharacterized protein</fullName>
    </submittedName>
</protein>
<feature type="compositionally biased region" description="Basic and acidic residues" evidence="1">
    <location>
        <begin position="115"/>
        <end position="131"/>
    </location>
</feature>
<name>A0A1G2IF68_9BACT</name>
<comment type="caution">
    <text evidence="2">The sequence shown here is derived from an EMBL/GenBank/DDBJ whole genome shotgun (WGS) entry which is preliminary data.</text>
</comment>
<gene>
    <name evidence="2" type="ORF">A2908_02440</name>
</gene>
<evidence type="ECO:0000256" key="1">
    <source>
        <dbReference type="SAM" id="MobiDB-lite"/>
    </source>
</evidence>
<evidence type="ECO:0000313" key="3">
    <source>
        <dbReference type="Proteomes" id="UP000176774"/>
    </source>
</evidence>
<feature type="compositionally biased region" description="Basic and acidic residues" evidence="1">
    <location>
        <begin position="204"/>
        <end position="219"/>
    </location>
</feature>